<protein>
    <submittedName>
        <fullName evidence="3">Uncharacterized protein</fullName>
    </submittedName>
</protein>
<feature type="region of interest" description="Disordered" evidence="2">
    <location>
        <begin position="487"/>
        <end position="692"/>
    </location>
</feature>
<comment type="similarity">
    <text evidence="1">Belongs to the PPP4R2 family.</text>
</comment>
<feature type="compositionally biased region" description="Basic and acidic residues" evidence="2">
    <location>
        <begin position="657"/>
        <end position="692"/>
    </location>
</feature>
<accession>L7IVT6</accession>
<dbReference type="GO" id="GO:0030289">
    <property type="term" value="C:protein phosphatase 4 complex"/>
    <property type="evidence" value="ECO:0007669"/>
    <property type="project" value="InterPro"/>
</dbReference>
<feature type="compositionally biased region" description="Acidic residues" evidence="2">
    <location>
        <begin position="374"/>
        <end position="383"/>
    </location>
</feature>
<evidence type="ECO:0000313" key="3">
    <source>
        <dbReference type="EMBL" id="ELQ59405.1"/>
    </source>
</evidence>
<feature type="compositionally biased region" description="Low complexity" evidence="2">
    <location>
        <begin position="611"/>
        <end position="621"/>
    </location>
</feature>
<feature type="compositionally biased region" description="Low complexity" evidence="2">
    <location>
        <begin position="505"/>
        <end position="526"/>
    </location>
</feature>
<dbReference type="PANTHER" id="PTHR16487:SF0">
    <property type="entry name" value="PROTEIN PHOSPHATASE 4 REGULATORY SUBUNIT 2-RELATED"/>
    <property type="match status" value="1"/>
</dbReference>
<feature type="compositionally biased region" description="Low complexity" evidence="2">
    <location>
        <begin position="158"/>
        <end position="169"/>
    </location>
</feature>
<reference evidence="3" key="1">
    <citation type="journal article" date="2012" name="PLoS Genet.">
        <title>Comparative analysis of the genomes of two field isolates of the rice blast fungus Magnaporthe oryzae.</title>
        <authorList>
            <person name="Xue M."/>
            <person name="Yang J."/>
            <person name="Li Z."/>
            <person name="Hu S."/>
            <person name="Yao N."/>
            <person name="Dean R.A."/>
            <person name="Zhao W."/>
            <person name="Shen M."/>
            <person name="Zhang H."/>
            <person name="Li C."/>
            <person name="Liu L."/>
            <person name="Cao L."/>
            <person name="Xu X."/>
            <person name="Xing Y."/>
            <person name="Hsiang T."/>
            <person name="Zhang Z."/>
            <person name="Xu J.R."/>
            <person name="Peng Y.L."/>
        </authorList>
    </citation>
    <scope>NUCLEOTIDE SEQUENCE [LARGE SCALE GENOMIC DNA]</scope>
    <source>
        <strain evidence="3">P131</strain>
    </source>
</reference>
<feature type="compositionally biased region" description="Low complexity" evidence="2">
    <location>
        <begin position="323"/>
        <end position="336"/>
    </location>
</feature>
<dbReference type="GO" id="GO:0005737">
    <property type="term" value="C:cytoplasm"/>
    <property type="evidence" value="ECO:0007669"/>
    <property type="project" value="TreeGrafter"/>
</dbReference>
<feature type="compositionally biased region" description="Low complexity" evidence="2">
    <location>
        <begin position="185"/>
        <end position="222"/>
    </location>
</feature>
<dbReference type="GO" id="GO:0005634">
    <property type="term" value="C:nucleus"/>
    <property type="evidence" value="ECO:0007669"/>
    <property type="project" value="TreeGrafter"/>
</dbReference>
<proteinExistence type="inferred from homology"/>
<dbReference type="PANTHER" id="PTHR16487">
    <property type="entry name" value="PPP4R2-RELATED PROTEIN"/>
    <property type="match status" value="1"/>
</dbReference>
<feature type="region of interest" description="Disordered" evidence="2">
    <location>
        <begin position="318"/>
        <end position="425"/>
    </location>
</feature>
<name>L7IVT6_PYRO1</name>
<gene>
    <name evidence="3" type="ORF">OOW_P131scaffold01358g44</name>
</gene>
<evidence type="ECO:0000256" key="1">
    <source>
        <dbReference type="ARBA" id="ARBA00009207"/>
    </source>
</evidence>
<feature type="region of interest" description="Disordered" evidence="2">
    <location>
        <begin position="114"/>
        <end position="232"/>
    </location>
</feature>
<evidence type="ECO:0000256" key="2">
    <source>
        <dbReference type="SAM" id="MobiDB-lite"/>
    </source>
</evidence>
<organism>
    <name type="scientific">Pyricularia oryzae (strain P131)</name>
    <name type="common">Rice blast fungus</name>
    <name type="synonym">Magnaporthe oryzae</name>
    <dbReference type="NCBI Taxonomy" id="1143193"/>
    <lineage>
        <taxon>Eukaryota</taxon>
        <taxon>Fungi</taxon>
        <taxon>Dikarya</taxon>
        <taxon>Ascomycota</taxon>
        <taxon>Pezizomycotina</taxon>
        <taxon>Sordariomycetes</taxon>
        <taxon>Sordariomycetidae</taxon>
        <taxon>Magnaporthales</taxon>
        <taxon>Pyriculariaceae</taxon>
        <taxon>Pyricularia</taxon>
    </lineage>
</organism>
<feature type="compositionally biased region" description="Low complexity" evidence="2">
    <location>
        <begin position="392"/>
        <end position="403"/>
    </location>
</feature>
<dbReference type="GO" id="GO:0019888">
    <property type="term" value="F:protein phosphatase regulator activity"/>
    <property type="evidence" value="ECO:0007669"/>
    <property type="project" value="InterPro"/>
</dbReference>
<feature type="compositionally biased region" description="Acidic residues" evidence="2">
    <location>
        <begin position="531"/>
        <end position="545"/>
    </location>
</feature>
<dbReference type="AlphaFoldDB" id="L7IVT6"/>
<dbReference type="EMBL" id="JH794475">
    <property type="protein sequence ID" value="ELQ59405.1"/>
    <property type="molecule type" value="Genomic_DNA"/>
</dbReference>
<sequence>MGRSHTGTEPVGLVTALMSTTLFRKRGRLRIVGNVILHYLLSGTNYCAYLSLMGEVDEQARRQVLALADMMEIDTDEDTLRQLAAGGSMNFSAWPLLLCDIINRLEKIAQNEFPIPVIPPPPRLTPPPEPRFLAPLPSSDPIGPSELKRVEQSKAPNTTAAKTTATAAADVLSPGSSQENNKENANPNSNKAPAAADAPADSTTTAASAVPVASSSSRAPDSQTQQPAPGELPIQIRQQLTEITSTLTTGFPDHPPHTIQRLAELVLYPRQHYRSLPSYLHAVDRVVHVASGANIFPLAPAVMDPRAMAALANGVPGGAPANSSVSPSTSTSSTVTAQPGLDEHLGGALLTPIPWLTNRPESVDGADAALSPEPDMDDEDGEPADTLHSQRHPQPQQQHSGSGRQRHQQRLSTESTETIEGPNGVGHIETVSVSVNGIVSHGASTSALAAALGRGGAEASSSALSTNQPQQPGAEGITQGELLREEQRAGVVPVSQVQRSREAAQSRAAAAAAPAAAESSGSPVGSTPTEQGDEEMDDAVGEADEAAGAGGAESEDEVPHVRGPEEIGLADTGPQAAGTSIPAPGQTAPNLALQDLNVEAAMGRPADETRAASAPKSPARSEPSDVTLDSGDETPREGASTPKRDAEGEPASGGEPPAKKLRESPQESGKDSEDGEKPAKDGAEGVEPVGKE</sequence>
<dbReference type="InterPro" id="IPR015267">
    <property type="entry name" value="PPP4R2"/>
</dbReference>
<feature type="compositionally biased region" description="Pro residues" evidence="2">
    <location>
        <begin position="116"/>
        <end position="130"/>
    </location>
</feature>